<dbReference type="AlphaFoldDB" id="A0A841H2V1"/>
<feature type="region of interest" description="Disordered" evidence="1">
    <location>
        <begin position="161"/>
        <end position="189"/>
    </location>
</feature>
<dbReference type="RefSeq" id="WP_170036499.1">
    <property type="nucleotide sequence ID" value="NZ_JABDTL010000002.1"/>
</dbReference>
<name>A0A841H2V1_9BACT</name>
<evidence type="ECO:0000256" key="1">
    <source>
        <dbReference type="SAM" id="MobiDB-lite"/>
    </source>
</evidence>
<feature type="compositionally biased region" description="Basic and acidic residues" evidence="1">
    <location>
        <begin position="179"/>
        <end position="189"/>
    </location>
</feature>
<dbReference type="PROSITE" id="PS51257">
    <property type="entry name" value="PROKAR_LIPOPROTEIN"/>
    <property type="match status" value="1"/>
</dbReference>
<evidence type="ECO:0008006" key="4">
    <source>
        <dbReference type="Google" id="ProtNLM"/>
    </source>
</evidence>
<evidence type="ECO:0000313" key="3">
    <source>
        <dbReference type="Proteomes" id="UP000582837"/>
    </source>
</evidence>
<gene>
    <name evidence="2" type="ORF">HNQ61_003986</name>
</gene>
<accession>A0A841H2V1</accession>
<sequence>MRRFVIGMMGIVLAACGDARGEYKRKMAEADSLEARMLAASAGSPRVCLDSASRGQDTLVFSDVAIAEETEDASGTEISLWSEGGAWRGEVRQAEGELGAPRPLQSLRLDPQSGSLALAYANDQANLFRFGGTFTCGRITGRWVFYPGTPAEDAVMVRVPRSGFTPPPSEAADGAGPADGDRIAHRNGA</sequence>
<reference evidence="2 3" key="1">
    <citation type="submission" date="2020-08" db="EMBL/GenBank/DDBJ databases">
        <title>Genomic Encyclopedia of Type Strains, Phase IV (KMG-IV): sequencing the most valuable type-strain genomes for metagenomic binning, comparative biology and taxonomic classification.</title>
        <authorList>
            <person name="Goeker M."/>
        </authorList>
    </citation>
    <scope>NUCLEOTIDE SEQUENCE [LARGE SCALE GENOMIC DNA]</scope>
    <source>
        <strain evidence="2 3">DSM 29007</strain>
    </source>
</reference>
<evidence type="ECO:0000313" key="2">
    <source>
        <dbReference type="EMBL" id="MBB6072324.1"/>
    </source>
</evidence>
<dbReference type="Proteomes" id="UP000582837">
    <property type="component" value="Unassembled WGS sequence"/>
</dbReference>
<keyword evidence="3" id="KW-1185">Reference proteome</keyword>
<comment type="caution">
    <text evidence="2">The sequence shown here is derived from an EMBL/GenBank/DDBJ whole genome shotgun (WGS) entry which is preliminary data.</text>
</comment>
<organism evidence="2 3">
    <name type="scientific">Longimicrobium terrae</name>
    <dbReference type="NCBI Taxonomy" id="1639882"/>
    <lineage>
        <taxon>Bacteria</taxon>
        <taxon>Pseudomonadati</taxon>
        <taxon>Gemmatimonadota</taxon>
        <taxon>Longimicrobiia</taxon>
        <taxon>Longimicrobiales</taxon>
        <taxon>Longimicrobiaceae</taxon>
        <taxon>Longimicrobium</taxon>
    </lineage>
</organism>
<proteinExistence type="predicted"/>
<protein>
    <recommendedName>
        <fullName evidence="4">Lipoprotein</fullName>
    </recommendedName>
</protein>
<dbReference type="EMBL" id="JACHIA010000014">
    <property type="protein sequence ID" value="MBB6072324.1"/>
    <property type="molecule type" value="Genomic_DNA"/>
</dbReference>